<evidence type="ECO:0000313" key="2">
    <source>
        <dbReference type="WBParaSite" id="jg312"/>
    </source>
</evidence>
<keyword evidence="1" id="KW-1185">Reference proteome</keyword>
<sequence>MSTTSYVTEIFPRRLWGWSARGKVKNEEGDLKERQCNSEGAISNFSSSALYESSNSCSDDSYLHGMPREVPGCGVPEVAGPAISLPHQGSVKRHCLEEHEMETHFFRTFFSAEIESKKQQIRRCVANCFENQEPAGLSRQLLIKPSEEDQAYRQDWWRNLSCVLL</sequence>
<accession>A0A915E6M6</accession>
<name>A0A915E6M6_9BILA</name>
<protein>
    <submittedName>
        <fullName evidence="2">Uncharacterized protein</fullName>
    </submittedName>
</protein>
<proteinExistence type="predicted"/>
<dbReference type="Proteomes" id="UP000887574">
    <property type="component" value="Unplaced"/>
</dbReference>
<organism evidence="1 2">
    <name type="scientific">Ditylenchus dipsaci</name>
    <dbReference type="NCBI Taxonomy" id="166011"/>
    <lineage>
        <taxon>Eukaryota</taxon>
        <taxon>Metazoa</taxon>
        <taxon>Ecdysozoa</taxon>
        <taxon>Nematoda</taxon>
        <taxon>Chromadorea</taxon>
        <taxon>Rhabditida</taxon>
        <taxon>Tylenchina</taxon>
        <taxon>Tylenchomorpha</taxon>
        <taxon>Sphaerularioidea</taxon>
        <taxon>Anguinidae</taxon>
        <taxon>Anguininae</taxon>
        <taxon>Ditylenchus</taxon>
    </lineage>
</organism>
<dbReference type="AlphaFoldDB" id="A0A915E6M6"/>
<dbReference type="WBParaSite" id="jg312">
    <property type="protein sequence ID" value="jg312"/>
    <property type="gene ID" value="jg312"/>
</dbReference>
<evidence type="ECO:0000313" key="1">
    <source>
        <dbReference type="Proteomes" id="UP000887574"/>
    </source>
</evidence>
<reference evidence="2" key="1">
    <citation type="submission" date="2022-11" db="UniProtKB">
        <authorList>
            <consortium name="WormBaseParasite"/>
        </authorList>
    </citation>
    <scope>IDENTIFICATION</scope>
</reference>